<protein>
    <submittedName>
        <fullName evidence="1">Uncharacterized protein</fullName>
    </submittedName>
</protein>
<dbReference type="EMBL" id="JACRTA010000003">
    <property type="protein sequence ID" value="MBC8568937.1"/>
    <property type="molecule type" value="Genomic_DNA"/>
</dbReference>
<dbReference type="Proteomes" id="UP000610862">
    <property type="component" value="Unassembled WGS sequence"/>
</dbReference>
<evidence type="ECO:0000313" key="2">
    <source>
        <dbReference type="Proteomes" id="UP000610862"/>
    </source>
</evidence>
<dbReference type="AlphaFoldDB" id="A0A926IAC0"/>
<name>A0A926IAC0_9FIRM</name>
<proteinExistence type="predicted"/>
<keyword evidence="2" id="KW-1185">Reference proteome</keyword>
<comment type="caution">
    <text evidence="1">The sequence shown here is derived from an EMBL/GenBank/DDBJ whole genome shotgun (WGS) entry which is preliminary data.</text>
</comment>
<sequence>MKDTMVKHLNKRKEEFYTEEIADRKKAVESKLKLLHGSFFGKQIVKFEIGSVADVWVPYCYLEYDFHVERNIMFKKKGLVKEGKVAVVFDANEMHPFQYDVYESGSLPLKKGKIKIEEKKVVAASGSVSDMKKKSEEYIQYKIMRKFYGRNGELTLRKETLFYRPAVELEIIYKGRHSNMRYAYLDQFAIENEHVLGLKYRVENNF</sequence>
<evidence type="ECO:0000313" key="1">
    <source>
        <dbReference type="EMBL" id="MBC8568937.1"/>
    </source>
</evidence>
<accession>A0A926IAC0</accession>
<organism evidence="1 2">
    <name type="scientific">Lentihominibacter hominis</name>
    <dbReference type="NCBI Taxonomy" id="2763645"/>
    <lineage>
        <taxon>Bacteria</taxon>
        <taxon>Bacillati</taxon>
        <taxon>Bacillota</taxon>
        <taxon>Clostridia</taxon>
        <taxon>Peptostreptococcales</taxon>
        <taxon>Anaerovoracaceae</taxon>
        <taxon>Lentihominibacter</taxon>
    </lineage>
</organism>
<gene>
    <name evidence="1" type="ORF">H8692_09230</name>
</gene>
<dbReference type="RefSeq" id="WP_177270257.1">
    <property type="nucleotide sequence ID" value="NZ_JACRTA010000003.1"/>
</dbReference>
<reference evidence="1" key="1">
    <citation type="submission" date="2020-08" db="EMBL/GenBank/DDBJ databases">
        <title>Genome public.</title>
        <authorList>
            <person name="Liu C."/>
            <person name="Sun Q."/>
        </authorList>
    </citation>
    <scope>NUCLEOTIDE SEQUENCE</scope>
    <source>
        <strain evidence="1">NSJ-24</strain>
    </source>
</reference>